<dbReference type="Proteomes" id="UP000504615">
    <property type="component" value="Unplaced"/>
</dbReference>
<dbReference type="OrthoDB" id="6436512at2759"/>
<evidence type="ECO:0000256" key="1">
    <source>
        <dbReference type="SAM" id="SignalP"/>
    </source>
</evidence>
<sequence>MRVATTDSTALIFLPFALLFARVIGDGNARTFTKPFNGQKSQLISFDTKGGEIEVNWDVSVPFFTIPLNHVSETGEVSPLLNVNTKGFSIAGVLTAILTLAVPLLSKPGPGVNYRNLDSQWSQMGDTINEIVFSNRYVTPCVQRIVCSVVSEASHSDNPSSTDKIIDGLSSHKWFKEFTNGTILQEAIRMGREGRHDCGHIYKDCFVTPKIFKSMMAQFGAI</sequence>
<name>A0A6I9W3B3_9HYME</name>
<gene>
    <name evidence="3" type="primary">LOC105426657</name>
</gene>
<keyword evidence="2" id="KW-1185">Reference proteome</keyword>
<accession>A0A6I9W3B3</accession>
<reference evidence="3" key="1">
    <citation type="submission" date="2025-08" db="UniProtKB">
        <authorList>
            <consortium name="RefSeq"/>
        </authorList>
    </citation>
    <scope>IDENTIFICATION</scope>
</reference>
<feature type="signal peptide" evidence="1">
    <location>
        <begin position="1"/>
        <end position="25"/>
    </location>
</feature>
<feature type="chain" id="PRO_5027038635" evidence="1">
    <location>
        <begin position="26"/>
        <end position="222"/>
    </location>
</feature>
<dbReference type="AlphaFoldDB" id="A0A6I9W3B3"/>
<proteinExistence type="predicted"/>
<protein>
    <submittedName>
        <fullName evidence="3">Uncharacterized protein LOC105426657</fullName>
    </submittedName>
</protein>
<keyword evidence="1" id="KW-0732">Signal</keyword>
<organism evidence="2 3">
    <name type="scientific">Pogonomyrmex barbatus</name>
    <name type="common">red harvester ant</name>
    <dbReference type="NCBI Taxonomy" id="144034"/>
    <lineage>
        <taxon>Eukaryota</taxon>
        <taxon>Metazoa</taxon>
        <taxon>Ecdysozoa</taxon>
        <taxon>Arthropoda</taxon>
        <taxon>Hexapoda</taxon>
        <taxon>Insecta</taxon>
        <taxon>Pterygota</taxon>
        <taxon>Neoptera</taxon>
        <taxon>Endopterygota</taxon>
        <taxon>Hymenoptera</taxon>
        <taxon>Apocrita</taxon>
        <taxon>Aculeata</taxon>
        <taxon>Formicoidea</taxon>
        <taxon>Formicidae</taxon>
        <taxon>Myrmicinae</taxon>
        <taxon>Pogonomyrmex</taxon>
    </lineage>
</organism>
<evidence type="ECO:0000313" key="3">
    <source>
        <dbReference type="RefSeq" id="XP_011636273.1"/>
    </source>
</evidence>
<dbReference type="GeneID" id="105426657"/>
<evidence type="ECO:0000313" key="2">
    <source>
        <dbReference type="Proteomes" id="UP000504615"/>
    </source>
</evidence>
<dbReference type="RefSeq" id="XP_011636273.1">
    <property type="nucleotide sequence ID" value="XM_011637971.2"/>
</dbReference>
<dbReference type="KEGG" id="pbar:105426657"/>